<organism evidence="2 3">
    <name type="scientific">Candidatus Jidaibacter acanthamoebae</name>
    <dbReference type="NCBI Taxonomy" id="86105"/>
    <lineage>
        <taxon>Bacteria</taxon>
        <taxon>Pseudomonadati</taxon>
        <taxon>Pseudomonadota</taxon>
        <taxon>Alphaproteobacteria</taxon>
        <taxon>Rickettsiales</taxon>
        <taxon>Candidatus Midichloriaceae</taxon>
        <taxon>Candidatus Jidaibacter</taxon>
    </lineage>
</organism>
<evidence type="ECO:0000256" key="1">
    <source>
        <dbReference type="SAM" id="Phobius"/>
    </source>
</evidence>
<keyword evidence="1" id="KW-1133">Transmembrane helix</keyword>
<name>A0A0C1MZW0_9RICK</name>
<accession>A0A0C1MZW0</accession>
<protein>
    <submittedName>
        <fullName evidence="2">Uncharacterized protein</fullName>
    </submittedName>
</protein>
<dbReference type="OrthoDB" id="9845811at2"/>
<keyword evidence="3" id="KW-1185">Reference proteome</keyword>
<gene>
    <name evidence="2" type="ORF">NF27_DP01600</name>
</gene>
<dbReference type="STRING" id="86105.NF27_DP01600"/>
<comment type="caution">
    <text evidence="2">The sequence shown here is derived from an EMBL/GenBank/DDBJ whole genome shotgun (WGS) entry which is preliminary data.</text>
</comment>
<dbReference type="RefSeq" id="WP_039455880.1">
    <property type="nucleotide sequence ID" value="NZ_JSWE01000092.1"/>
</dbReference>
<feature type="transmembrane region" description="Helical" evidence="1">
    <location>
        <begin position="50"/>
        <end position="74"/>
    </location>
</feature>
<dbReference type="EMBL" id="JSWE01000092">
    <property type="protein sequence ID" value="KIE05616.1"/>
    <property type="molecule type" value="Genomic_DNA"/>
</dbReference>
<evidence type="ECO:0000313" key="3">
    <source>
        <dbReference type="Proteomes" id="UP000031258"/>
    </source>
</evidence>
<reference evidence="2 3" key="1">
    <citation type="submission" date="2014-11" db="EMBL/GenBank/DDBJ databases">
        <title>A Rickettsiales Symbiont of Amoebae With Ancient Features.</title>
        <authorList>
            <person name="Schulz F."/>
            <person name="Martijn J."/>
            <person name="Wascher F."/>
            <person name="Kostanjsek R."/>
            <person name="Ettema T.J."/>
            <person name="Horn M."/>
        </authorList>
    </citation>
    <scope>NUCLEOTIDE SEQUENCE [LARGE SCALE GENOMIC DNA]</scope>
    <source>
        <strain evidence="2 3">UWC36</strain>
    </source>
</reference>
<sequence>MQNVQENYFRNIISKKKAFKGDKEIEHNMQEVALRIEIKIAHLRSELLKWFIGVSLIQTSTFIATIGAALQFFLK</sequence>
<dbReference type="AlphaFoldDB" id="A0A0C1MZW0"/>
<proteinExistence type="predicted"/>
<keyword evidence="1" id="KW-0812">Transmembrane</keyword>
<keyword evidence="1" id="KW-0472">Membrane</keyword>
<dbReference type="Proteomes" id="UP000031258">
    <property type="component" value="Unassembled WGS sequence"/>
</dbReference>
<evidence type="ECO:0000313" key="2">
    <source>
        <dbReference type="EMBL" id="KIE05616.1"/>
    </source>
</evidence>